<protein>
    <recommendedName>
        <fullName evidence="4">Secreted protein</fullName>
    </recommendedName>
</protein>
<evidence type="ECO:0000256" key="1">
    <source>
        <dbReference type="SAM" id="SignalP"/>
    </source>
</evidence>
<evidence type="ECO:0000313" key="3">
    <source>
        <dbReference type="Proteomes" id="UP000887116"/>
    </source>
</evidence>
<evidence type="ECO:0008006" key="4">
    <source>
        <dbReference type="Google" id="ProtNLM"/>
    </source>
</evidence>
<gene>
    <name evidence="2" type="ORF">TNCT_391791</name>
</gene>
<evidence type="ECO:0000313" key="2">
    <source>
        <dbReference type="EMBL" id="GFR07367.1"/>
    </source>
</evidence>
<dbReference type="AlphaFoldDB" id="A0A8X6GMI6"/>
<organism evidence="2 3">
    <name type="scientific">Trichonephila clavata</name>
    <name type="common">Joro spider</name>
    <name type="synonym">Nephila clavata</name>
    <dbReference type="NCBI Taxonomy" id="2740835"/>
    <lineage>
        <taxon>Eukaryota</taxon>
        <taxon>Metazoa</taxon>
        <taxon>Ecdysozoa</taxon>
        <taxon>Arthropoda</taxon>
        <taxon>Chelicerata</taxon>
        <taxon>Arachnida</taxon>
        <taxon>Araneae</taxon>
        <taxon>Araneomorphae</taxon>
        <taxon>Entelegynae</taxon>
        <taxon>Araneoidea</taxon>
        <taxon>Nephilidae</taxon>
        <taxon>Trichonephila</taxon>
    </lineage>
</organism>
<feature type="signal peptide" evidence="1">
    <location>
        <begin position="1"/>
        <end position="18"/>
    </location>
</feature>
<keyword evidence="1" id="KW-0732">Signal</keyword>
<proteinExistence type="predicted"/>
<accession>A0A8X6GMI6</accession>
<reference evidence="2" key="1">
    <citation type="submission" date="2020-07" db="EMBL/GenBank/DDBJ databases">
        <title>Multicomponent nature underlies the extraordinary mechanical properties of spider dragline silk.</title>
        <authorList>
            <person name="Kono N."/>
            <person name="Nakamura H."/>
            <person name="Mori M."/>
            <person name="Yoshida Y."/>
            <person name="Ohtoshi R."/>
            <person name="Malay A.D."/>
            <person name="Moran D.A.P."/>
            <person name="Tomita M."/>
            <person name="Numata K."/>
            <person name="Arakawa K."/>
        </authorList>
    </citation>
    <scope>NUCLEOTIDE SEQUENCE</scope>
</reference>
<comment type="caution">
    <text evidence="2">The sequence shown here is derived from an EMBL/GenBank/DDBJ whole genome shotgun (WGS) entry which is preliminary data.</text>
</comment>
<dbReference type="EMBL" id="BMAO01026148">
    <property type="protein sequence ID" value="GFR07367.1"/>
    <property type="molecule type" value="Genomic_DNA"/>
</dbReference>
<dbReference type="Proteomes" id="UP000887116">
    <property type="component" value="Unassembled WGS sequence"/>
</dbReference>
<sequence length="110" mass="12559">MAMFFSFLLPFLPPPPLQVPLFCAEVALLRGNAVLARSVTRLEPGSPPWRARSSAKSSPKVASGCAHLWRMRERSTCLQKNSKERKKQWYSVIDRSYKMTPVHMRKPQTS</sequence>
<keyword evidence="3" id="KW-1185">Reference proteome</keyword>
<feature type="chain" id="PRO_5036444056" description="Secreted protein" evidence="1">
    <location>
        <begin position="19"/>
        <end position="110"/>
    </location>
</feature>
<name>A0A8X6GMI6_TRICU</name>